<sequence length="58" mass="6817">MAYQLVREKMHQRLNRTSMVCTQSKKAELLKLVTLPHPYENPPSLRASIRELLNKKLI</sequence>
<dbReference type="AlphaFoldDB" id="A0A5J4QKA0"/>
<organism evidence="1 2">
    <name type="scientific">Streblomastix strix</name>
    <dbReference type="NCBI Taxonomy" id="222440"/>
    <lineage>
        <taxon>Eukaryota</taxon>
        <taxon>Metamonada</taxon>
        <taxon>Preaxostyla</taxon>
        <taxon>Oxymonadida</taxon>
        <taxon>Streblomastigidae</taxon>
        <taxon>Streblomastix</taxon>
    </lineage>
</organism>
<accession>A0A5J4QKA0</accession>
<proteinExistence type="predicted"/>
<feature type="non-terminal residue" evidence="1">
    <location>
        <position position="58"/>
    </location>
</feature>
<evidence type="ECO:0000313" key="1">
    <source>
        <dbReference type="EMBL" id="KAA6321003.1"/>
    </source>
</evidence>
<comment type="caution">
    <text evidence="1">The sequence shown here is derived from an EMBL/GenBank/DDBJ whole genome shotgun (WGS) entry which is preliminary data.</text>
</comment>
<reference evidence="1 2" key="1">
    <citation type="submission" date="2019-03" db="EMBL/GenBank/DDBJ databases">
        <title>Single cell metagenomics reveals metabolic interactions within the superorganism composed of flagellate Streblomastix strix and complex community of Bacteroidetes bacteria on its surface.</title>
        <authorList>
            <person name="Treitli S.C."/>
            <person name="Kolisko M."/>
            <person name="Husnik F."/>
            <person name="Keeling P."/>
            <person name="Hampl V."/>
        </authorList>
    </citation>
    <scope>NUCLEOTIDE SEQUENCE [LARGE SCALE GENOMIC DNA]</scope>
    <source>
        <strain evidence="1">ST1C</strain>
    </source>
</reference>
<name>A0A5J4QKA0_9EUKA</name>
<protein>
    <submittedName>
        <fullName evidence="1">Uncharacterized protein</fullName>
    </submittedName>
</protein>
<gene>
    <name evidence="1" type="ORF">EZS28_054612</name>
</gene>
<dbReference type="EMBL" id="SNRW01045372">
    <property type="protein sequence ID" value="KAA6321003.1"/>
    <property type="molecule type" value="Genomic_DNA"/>
</dbReference>
<dbReference type="Proteomes" id="UP000324800">
    <property type="component" value="Unassembled WGS sequence"/>
</dbReference>
<evidence type="ECO:0000313" key="2">
    <source>
        <dbReference type="Proteomes" id="UP000324800"/>
    </source>
</evidence>